<protein>
    <submittedName>
        <fullName evidence="2">Acetyltransferase (GNAT) domain-containing protein</fullName>
    </submittedName>
</protein>
<dbReference type="Gene3D" id="3.40.630.30">
    <property type="match status" value="1"/>
</dbReference>
<dbReference type="AlphaFoldDB" id="A0A1G9E1P1"/>
<organism evidence="2 3">
    <name type="scientific">Lacicoccus qingdaonensis</name>
    <dbReference type="NCBI Taxonomy" id="576118"/>
    <lineage>
        <taxon>Bacteria</taxon>
        <taxon>Bacillati</taxon>
        <taxon>Bacillota</taxon>
        <taxon>Bacilli</taxon>
        <taxon>Bacillales</taxon>
        <taxon>Salinicoccaceae</taxon>
        <taxon>Lacicoccus</taxon>
    </lineage>
</organism>
<dbReference type="SUPFAM" id="SSF55729">
    <property type="entry name" value="Acyl-CoA N-acyltransferases (Nat)"/>
    <property type="match status" value="1"/>
</dbReference>
<accession>A0A1G9E1P1</accession>
<dbReference type="Pfam" id="PF13508">
    <property type="entry name" value="Acetyltransf_7"/>
    <property type="match status" value="1"/>
</dbReference>
<dbReference type="OrthoDB" id="9127144at2"/>
<keyword evidence="3" id="KW-1185">Reference proteome</keyword>
<dbReference type="CDD" id="cd04301">
    <property type="entry name" value="NAT_SF"/>
    <property type="match status" value="1"/>
</dbReference>
<proteinExistence type="predicted"/>
<dbReference type="PROSITE" id="PS51186">
    <property type="entry name" value="GNAT"/>
    <property type="match status" value="1"/>
</dbReference>
<dbReference type="InterPro" id="IPR000182">
    <property type="entry name" value="GNAT_dom"/>
</dbReference>
<dbReference type="InterPro" id="IPR016181">
    <property type="entry name" value="Acyl_CoA_acyltransferase"/>
</dbReference>
<dbReference type="Proteomes" id="UP000199008">
    <property type="component" value="Unassembled WGS sequence"/>
</dbReference>
<dbReference type="EMBL" id="FNFY01000007">
    <property type="protein sequence ID" value="SDK70024.1"/>
    <property type="molecule type" value="Genomic_DNA"/>
</dbReference>
<dbReference type="GO" id="GO:0016747">
    <property type="term" value="F:acyltransferase activity, transferring groups other than amino-acyl groups"/>
    <property type="evidence" value="ECO:0007669"/>
    <property type="project" value="InterPro"/>
</dbReference>
<evidence type="ECO:0000313" key="3">
    <source>
        <dbReference type="Proteomes" id="UP000199008"/>
    </source>
</evidence>
<gene>
    <name evidence="2" type="ORF">SAMN05216216_10759</name>
</gene>
<dbReference type="STRING" id="576118.SAMN05216216_10759"/>
<evidence type="ECO:0000313" key="2">
    <source>
        <dbReference type="EMBL" id="SDK70024.1"/>
    </source>
</evidence>
<sequence>MLEKLDETDFDEIFKILEEAFPPSERRTKSDQRKLMELEEYTVFGLKESGDLIGIVAEWEGPEYRFVEHFAVDEAYRGNGTGSKLLDDYNGLSGKPVVLEVEPPENDIQKKRIRFYKRNDYHLTEYSYVQPTINADIKGVPLVLMTYPDQLTDDRFLSIKDWLFSTVYNKEKMIK</sequence>
<keyword evidence="2" id="KW-0808">Transferase</keyword>
<evidence type="ECO:0000259" key="1">
    <source>
        <dbReference type="PROSITE" id="PS51186"/>
    </source>
</evidence>
<reference evidence="3" key="1">
    <citation type="submission" date="2016-10" db="EMBL/GenBank/DDBJ databases">
        <authorList>
            <person name="Varghese N."/>
            <person name="Submissions S."/>
        </authorList>
    </citation>
    <scope>NUCLEOTIDE SEQUENCE [LARGE SCALE GENOMIC DNA]</scope>
    <source>
        <strain evidence="3">CGMCC 1.8895</strain>
    </source>
</reference>
<dbReference type="RefSeq" id="WP_092985652.1">
    <property type="nucleotide sequence ID" value="NZ_FNFY01000007.1"/>
</dbReference>
<name>A0A1G9E1P1_9BACL</name>
<feature type="domain" description="N-acetyltransferase" evidence="1">
    <location>
        <begin position="1"/>
        <end position="150"/>
    </location>
</feature>